<gene>
    <name evidence="2" type="ORF">Salat_0238500</name>
</gene>
<keyword evidence="3" id="KW-1185">Reference proteome</keyword>
<sequence>MDGGEEVVVIKANLGATTLAPGRGPIRWFEGAHEAITLEELAEARPSSRQTLAQPLAAVDGGVALLSASSWPGIAQCLELARLRSADLGLTCWWRSDPARGSDSNGRGSDLGARQGARLRPRLEDALLLGGGATYHVRWNLNVQPRGRAPRVPRQGGRHEAPQGEAFEATTSNRCLEDATIQGHNVAPRAEGRRLPSSRRRVELEGGDLRYCLGLKGGGLALPSSRYYPNWRGAPPQLEAPWAEGGASPSPRLGLELKEGDLSFSSRPCLALEGCELPTGILVIPSQPDLILLLTKSFA</sequence>
<reference evidence="2" key="2">
    <citation type="journal article" date="2024" name="Plant">
        <title>Genomic evolution and insights into agronomic trait innovations of Sesamum species.</title>
        <authorList>
            <person name="Miao H."/>
            <person name="Wang L."/>
            <person name="Qu L."/>
            <person name="Liu H."/>
            <person name="Sun Y."/>
            <person name="Le M."/>
            <person name="Wang Q."/>
            <person name="Wei S."/>
            <person name="Zheng Y."/>
            <person name="Lin W."/>
            <person name="Duan Y."/>
            <person name="Cao H."/>
            <person name="Xiong S."/>
            <person name="Wang X."/>
            <person name="Wei L."/>
            <person name="Li C."/>
            <person name="Ma Q."/>
            <person name="Ju M."/>
            <person name="Zhao R."/>
            <person name="Li G."/>
            <person name="Mu C."/>
            <person name="Tian Q."/>
            <person name="Mei H."/>
            <person name="Zhang T."/>
            <person name="Gao T."/>
            <person name="Zhang H."/>
        </authorList>
    </citation>
    <scope>NUCLEOTIDE SEQUENCE</scope>
    <source>
        <strain evidence="2">3651</strain>
    </source>
</reference>
<accession>A0AAE2CYD6</accession>
<dbReference type="AlphaFoldDB" id="A0AAE2CYD6"/>
<feature type="region of interest" description="Disordered" evidence="1">
    <location>
        <begin position="146"/>
        <end position="173"/>
    </location>
</feature>
<proteinExistence type="predicted"/>
<reference evidence="2" key="1">
    <citation type="submission" date="2020-06" db="EMBL/GenBank/DDBJ databases">
        <authorList>
            <person name="Li T."/>
            <person name="Hu X."/>
            <person name="Zhang T."/>
            <person name="Song X."/>
            <person name="Zhang H."/>
            <person name="Dai N."/>
            <person name="Sheng W."/>
            <person name="Hou X."/>
            <person name="Wei L."/>
        </authorList>
    </citation>
    <scope>NUCLEOTIDE SEQUENCE</scope>
    <source>
        <strain evidence="2">3651</strain>
        <tissue evidence="2">Leaf</tissue>
    </source>
</reference>
<evidence type="ECO:0000313" key="2">
    <source>
        <dbReference type="EMBL" id="KAK4439038.1"/>
    </source>
</evidence>
<organism evidence="2 3">
    <name type="scientific">Sesamum alatum</name>
    <dbReference type="NCBI Taxonomy" id="300844"/>
    <lineage>
        <taxon>Eukaryota</taxon>
        <taxon>Viridiplantae</taxon>
        <taxon>Streptophyta</taxon>
        <taxon>Embryophyta</taxon>
        <taxon>Tracheophyta</taxon>
        <taxon>Spermatophyta</taxon>
        <taxon>Magnoliopsida</taxon>
        <taxon>eudicotyledons</taxon>
        <taxon>Gunneridae</taxon>
        <taxon>Pentapetalae</taxon>
        <taxon>asterids</taxon>
        <taxon>lamiids</taxon>
        <taxon>Lamiales</taxon>
        <taxon>Pedaliaceae</taxon>
        <taxon>Sesamum</taxon>
    </lineage>
</organism>
<protein>
    <submittedName>
        <fullName evidence="2">Uncharacterized protein</fullName>
    </submittedName>
</protein>
<name>A0AAE2CYD6_9LAMI</name>
<dbReference type="EMBL" id="JACGWO010000001">
    <property type="protein sequence ID" value="KAK4439038.1"/>
    <property type="molecule type" value="Genomic_DNA"/>
</dbReference>
<dbReference type="Proteomes" id="UP001293254">
    <property type="component" value="Unassembled WGS sequence"/>
</dbReference>
<comment type="caution">
    <text evidence="2">The sequence shown here is derived from an EMBL/GenBank/DDBJ whole genome shotgun (WGS) entry which is preliminary data.</text>
</comment>
<evidence type="ECO:0000256" key="1">
    <source>
        <dbReference type="SAM" id="MobiDB-lite"/>
    </source>
</evidence>
<evidence type="ECO:0000313" key="3">
    <source>
        <dbReference type="Proteomes" id="UP001293254"/>
    </source>
</evidence>